<dbReference type="EMBL" id="SRMF01000004">
    <property type="protein sequence ID" value="TGG92838.1"/>
    <property type="molecule type" value="Genomic_DNA"/>
</dbReference>
<organism evidence="1 2">
    <name type="scientific">Natronospirillum operosum</name>
    <dbReference type="NCBI Taxonomy" id="2759953"/>
    <lineage>
        <taxon>Bacteria</taxon>
        <taxon>Pseudomonadati</taxon>
        <taxon>Pseudomonadota</taxon>
        <taxon>Gammaproteobacteria</taxon>
        <taxon>Oceanospirillales</taxon>
        <taxon>Natronospirillaceae</taxon>
        <taxon>Natronospirillum</taxon>
    </lineage>
</organism>
<comment type="caution">
    <text evidence="1">The sequence shown here is derived from an EMBL/GenBank/DDBJ whole genome shotgun (WGS) entry which is preliminary data.</text>
</comment>
<evidence type="ECO:0000313" key="1">
    <source>
        <dbReference type="EMBL" id="TGG92838.1"/>
    </source>
</evidence>
<proteinExistence type="predicted"/>
<reference evidence="1 2" key="1">
    <citation type="submission" date="2019-04" db="EMBL/GenBank/DDBJ databases">
        <title>Natronospirillum operosus gen. nov., sp. nov., a haloalkaliphilic satellite isolated from decaying biomass of laboratory culture of cyanobacterium Geitlerinema sp. and proposal of Natronospirillaceae fam. nov. and Saccharospirillaceae fam. nov.</title>
        <authorList>
            <person name="Kevbrin V."/>
            <person name="Boltyanskaya Y."/>
            <person name="Koziaeva V."/>
            <person name="Grouzdev D.S."/>
            <person name="Park M."/>
            <person name="Cho J."/>
        </authorList>
    </citation>
    <scope>NUCLEOTIDE SEQUENCE [LARGE SCALE GENOMIC DNA]</scope>
    <source>
        <strain evidence="1 2">G-116</strain>
    </source>
</reference>
<dbReference type="AlphaFoldDB" id="A0A4Z0WEX0"/>
<dbReference type="RefSeq" id="WP_135483510.1">
    <property type="nucleotide sequence ID" value="NZ_SRMF01000004.1"/>
</dbReference>
<sequence>MTQSLDALLDELIARKDIHSAIMSVASGDGIWLFHAPELDMYLTGAVNQVTAGAVPFKMVPRMLRALS</sequence>
<dbReference type="OrthoDB" id="3499702at2"/>
<protein>
    <recommendedName>
        <fullName evidence="3">Roadblock/LC7 domain-containing protein</fullName>
    </recommendedName>
</protein>
<accession>A0A4Z0WEX0</accession>
<evidence type="ECO:0000313" key="2">
    <source>
        <dbReference type="Proteomes" id="UP000297475"/>
    </source>
</evidence>
<gene>
    <name evidence="1" type="ORF">E4656_11975</name>
</gene>
<name>A0A4Z0WEX0_9GAMM</name>
<dbReference type="Proteomes" id="UP000297475">
    <property type="component" value="Unassembled WGS sequence"/>
</dbReference>
<keyword evidence="2" id="KW-1185">Reference proteome</keyword>
<evidence type="ECO:0008006" key="3">
    <source>
        <dbReference type="Google" id="ProtNLM"/>
    </source>
</evidence>